<dbReference type="InterPro" id="IPR025480">
    <property type="entry name" value="DUF4330"/>
</dbReference>
<dbReference type="OrthoDB" id="1723529at2"/>
<keyword evidence="3" id="KW-1185">Reference proteome</keyword>
<protein>
    <recommendedName>
        <fullName evidence="4">DUF4330 domain-containing protein</fullName>
    </recommendedName>
</protein>
<dbReference type="EMBL" id="FMUS01000009">
    <property type="protein sequence ID" value="SCY48954.1"/>
    <property type="molecule type" value="Genomic_DNA"/>
</dbReference>
<evidence type="ECO:0008006" key="4">
    <source>
        <dbReference type="Google" id="ProtNLM"/>
    </source>
</evidence>
<keyword evidence="1" id="KW-1133">Transmembrane helix</keyword>
<reference evidence="2 3" key="1">
    <citation type="submission" date="2016-10" db="EMBL/GenBank/DDBJ databases">
        <authorList>
            <person name="de Groot N.N."/>
        </authorList>
    </citation>
    <scope>NUCLEOTIDE SEQUENCE [LARGE SCALE GENOMIC DNA]</scope>
    <source>
        <strain evidence="2 3">DSM 18978</strain>
    </source>
</reference>
<proteinExistence type="predicted"/>
<dbReference type="STRING" id="1120976.SAMN03080606_01633"/>
<accession>A0A1G5GBT2</accession>
<dbReference type="RefSeq" id="WP_091542114.1">
    <property type="nucleotide sequence ID" value="NZ_FMUS01000009.1"/>
</dbReference>
<sequence>MKLIDNKGRIFGKINIFDILIIIVLIFGLSWGYQRYTNNQPVAISEQSEVLVQIFIHDVRNVTTNAIQEGDRLHFSENHQFFGEIVDKQVTAAEKLVETEDGKIVKSQIPGKYDMLITVKGFGTITNRSIIIGSREIRVGMPLKVYTNLYEVNTTVFVVEDQAQ</sequence>
<evidence type="ECO:0000313" key="2">
    <source>
        <dbReference type="EMBL" id="SCY48954.1"/>
    </source>
</evidence>
<evidence type="ECO:0000313" key="3">
    <source>
        <dbReference type="Proteomes" id="UP000198636"/>
    </source>
</evidence>
<keyword evidence="1" id="KW-0812">Transmembrane</keyword>
<dbReference type="Proteomes" id="UP000198636">
    <property type="component" value="Unassembled WGS sequence"/>
</dbReference>
<feature type="transmembrane region" description="Helical" evidence="1">
    <location>
        <begin position="12"/>
        <end position="33"/>
    </location>
</feature>
<name>A0A1G5GBT2_9FIRM</name>
<organism evidence="2 3">
    <name type="scientific">Alkaliphilus peptidifermentans DSM 18978</name>
    <dbReference type="NCBI Taxonomy" id="1120976"/>
    <lineage>
        <taxon>Bacteria</taxon>
        <taxon>Bacillati</taxon>
        <taxon>Bacillota</taxon>
        <taxon>Clostridia</taxon>
        <taxon>Peptostreptococcales</taxon>
        <taxon>Natronincolaceae</taxon>
        <taxon>Alkaliphilus</taxon>
    </lineage>
</organism>
<dbReference type="Pfam" id="PF14221">
    <property type="entry name" value="DUF4330"/>
    <property type="match status" value="1"/>
</dbReference>
<dbReference type="AlphaFoldDB" id="A0A1G5GBT2"/>
<evidence type="ECO:0000256" key="1">
    <source>
        <dbReference type="SAM" id="Phobius"/>
    </source>
</evidence>
<keyword evidence="1" id="KW-0472">Membrane</keyword>
<gene>
    <name evidence="2" type="ORF">SAMN03080606_01633</name>
</gene>